<proteinExistence type="predicted"/>
<sequence>MKISYYLFLCFLFGSVFGCRESKFESIQSDISGHLKLVNTYKLELDELSSYEFFNVRPIGEDTLAVLNSVNYSLDFYDFQKGKLIDRIIIKNSGPEGMPRLYSFIYHNTDSIYVLPQFSLRGGMIINQKGEFVDRLNVGEISLDLGTFVNHNSSGQSPSYIFGNKLYFTVNPLSTDYFPDGYTVEYELDLINGTFKPIDFIQKPGIYQGNKMFLSQTLNRKKTGPSDWLYSWNMSDTVYLYSEKLGKVEVDKIYLGKEKPIEILEVSGLTEEEQLILNAKSYVYGNMMVQDSILHRIRFLPMANPEDILYGNSNPYLVKDFEILSYDLRSRKYLGSTGFKGGIHDPRVAFSTAKGIFLPKINPQYRELNENYVEYDLFTLVD</sequence>
<dbReference type="PROSITE" id="PS51257">
    <property type="entry name" value="PROKAR_LIPOPROTEIN"/>
    <property type="match status" value="1"/>
</dbReference>
<evidence type="ECO:0008006" key="3">
    <source>
        <dbReference type="Google" id="ProtNLM"/>
    </source>
</evidence>
<organism evidence="1 2">
    <name type="scientific">Algoriphagus confluentis</name>
    <dbReference type="NCBI Taxonomy" id="1697556"/>
    <lineage>
        <taxon>Bacteria</taxon>
        <taxon>Pseudomonadati</taxon>
        <taxon>Bacteroidota</taxon>
        <taxon>Cytophagia</taxon>
        <taxon>Cytophagales</taxon>
        <taxon>Cyclobacteriaceae</taxon>
        <taxon>Algoriphagus</taxon>
    </lineage>
</organism>
<comment type="caution">
    <text evidence="1">The sequence shown here is derived from an EMBL/GenBank/DDBJ whole genome shotgun (WGS) entry which is preliminary data.</text>
</comment>
<dbReference type="InterPro" id="IPR025316">
    <property type="entry name" value="DUF4221"/>
</dbReference>
<gene>
    <name evidence="1" type="ORF">Aconfl_09520</name>
</gene>
<keyword evidence="2" id="KW-1185">Reference proteome</keyword>
<protein>
    <recommendedName>
        <fullName evidence="3">DUF4221 domain-containing protein</fullName>
    </recommendedName>
</protein>
<name>A0ABQ6PK22_9BACT</name>
<evidence type="ECO:0000313" key="1">
    <source>
        <dbReference type="EMBL" id="GMQ28309.1"/>
    </source>
</evidence>
<dbReference type="EMBL" id="BTPD01000002">
    <property type="protein sequence ID" value="GMQ28309.1"/>
    <property type="molecule type" value="Genomic_DNA"/>
</dbReference>
<dbReference type="Proteomes" id="UP001338309">
    <property type="component" value="Unassembled WGS sequence"/>
</dbReference>
<accession>A0ABQ6PK22</accession>
<dbReference type="RefSeq" id="WP_338223069.1">
    <property type="nucleotide sequence ID" value="NZ_BTPD01000002.1"/>
</dbReference>
<evidence type="ECO:0000313" key="2">
    <source>
        <dbReference type="Proteomes" id="UP001338309"/>
    </source>
</evidence>
<reference evidence="1 2" key="1">
    <citation type="submission" date="2023-08" db="EMBL/GenBank/DDBJ databases">
        <title>Draft genome sequence of Algoriphagus confluentis.</title>
        <authorList>
            <person name="Takatani N."/>
            <person name="Hosokawa M."/>
            <person name="Sawabe T."/>
        </authorList>
    </citation>
    <scope>NUCLEOTIDE SEQUENCE [LARGE SCALE GENOMIC DNA]</scope>
    <source>
        <strain evidence="1 2">NBRC 111222</strain>
    </source>
</reference>
<dbReference type="Pfam" id="PF13970">
    <property type="entry name" value="DUF4221"/>
    <property type="match status" value="1"/>
</dbReference>